<gene>
    <name evidence="1" type="ORF">I4J89_30270</name>
</gene>
<keyword evidence="2" id="KW-1185">Reference proteome</keyword>
<dbReference type="RefSeq" id="WP_196417516.1">
    <property type="nucleotide sequence ID" value="NZ_JADQTO010000016.1"/>
</dbReference>
<evidence type="ECO:0000313" key="1">
    <source>
        <dbReference type="EMBL" id="MBG0565745.1"/>
    </source>
</evidence>
<protein>
    <submittedName>
        <fullName evidence="1">Uncharacterized protein</fullName>
    </submittedName>
</protein>
<proteinExistence type="predicted"/>
<dbReference type="AlphaFoldDB" id="A0A931C976"/>
<dbReference type="SUPFAM" id="SSF52038">
    <property type="entry name" value="Barstar-related"/>
    <property type="match status" value="1"/>
</dbReference>
<reference evidence="1" key="1">
    <citation type="submission" date="2020-11" db="EMBL/GenBank/DDBJ databases">
        <title>Isolation and identification of active actinomycetes.</title>
        <authorList>
            <person name="Sun X."/>
        </authorList>
    </citation>
    <scope>NUCLEOTIDE SEQUENCE</scope>
    <source>
        <strain evidence="1">NEAU-A11</strain>
    </source>
</reference>
<organism evidence="1 2">
    <name type="scientific">Actinoplanes aureus</name>
    <dbReference type="NCBI Taxonomy" id="2792083"/>
    <lineage>
        <taxon>Bacteria</taxon>
        <taxon>Bacillati</taxon>
        <taxon>Actinomycetota</taxon>
        <taxon>Actinomycetes</taxon>
        <taxon>Micromonosporales</taxon>
        <taxon>Micromonosporaceae</taxon>
        <taxon>Actinoplanes</taxon>
    </lineage>
</organism>
<evidence type="ECO:0000313" key="2">
    <source>
        <dbReference type="Proteomes" id="UP000598146"/>
    </source>
</evidence>
<name>A0A931C976_9ACTN</name>
<dbReference type="EMBL" id="JADQTO010000016">
    <property type="protein sequence ID" value="MBG0565745.1"/>
    <property type="molecule type" value="Genomic_DNA"/>
</dbReference>
<dbReference type="InterPro" id="IPR035905">
    <property type="entry name" value="Barstar-like_sf"/>
</dbReference>
<comment type="caution">
    <text evidence="1">The sequence shown here is derived from an EMBL/GenBank/DDBJ whole genome shotgun (WGS) entry which is preliminary data.</text>
</comment>
<dbReference type="Proteomes" id="UP000598146">
    <property type="component" value="Unassembled WGS sequence"/>
</dbReference>
<accession>A0A931C976</accession>
<sequence>MLDETDLHRRLAGAFGYGPRHRLDLTSLRDRLAAGDPRPVQLTCINGSVLRMVLGNARFGEFVELLEKIEALDQGKHWTERFVLRMFE</sequence>